<dbReference type="AlphaFoldDB" id="A0A1C5JZF6"/>
<dbReference type="InterPro" id="IPR000182">
    <property type="entry name" value="GNAT_dom"/>
</dbReference>
<dbReference type="Gene3D" id="3.40.630.30">
    <property type="match status" value="1"/>
</dbReference>
<dbReference type="GO" id="GO:0016747">
    <property type="term" value="F:acyltransferase activity, transferring groups other than amino-acyl groups"/>
    <property type="evidence" value="ECO:0007669"/>
    <property type="project" value="InterPro"/>
</dbReference>
<dbReference type="InterPro" id="IPR014543">
    <property type="entry name" value="UCP028291"/>
</dbReference>
<dbReference type="PANTHER" id="PTHR43877">
    <property type="entry name" value="AMINOALKYLPHOSPHONATE N-ACETYLTRANSFERASE-RELATED-RELATED"/>
    <property type="match status" value="1"/>
</dbReference>
<protein>
    <recommendedName>
        <fullName evidence="3">N-acetyltransferase domain-containing protein</fullName>
    </recommendedName>
</protein>
<evidence type="ECO:0000313" key="4">
    <source>
        <dbReference type="EMBL" id="SCG75932.1"/>
    </source>
</evidence>
<evidence type="ECO:0000259" key="3">
    <source>
        <dbReference type="PROSITE" id="PS51186"/>
    </source>
</evidence>
<dbReference type="RefSeq" id="WP_088996142.1">
    <property type="nucleotide sequence ID" value="NZ_LT607750.1"/>
</dbReference>
<dbReference type="Proteomes" id="UP000198217">
    <property type="component" value="Chromosome I"/>
</dbReference>
<organism evidence="4 5">
    <name type="scientific">Micromonospora echinaurantiaca</name>
    <dbReference type="NCBI Taxonomy" id="47857"/>
    <lineage>
        <taxon>Bacteria</taxon>
        <taxon>Bacillati</taxon>
        <taxon>Actinomycetota</taxon>
        <taxon>Actinomycetes</taxon>
        <taxon>Micromonosporales</taxon>
        <taxon>Micromonosporaceae</taxon>
        <taxon>Micromonospora</taxon>
    </lineage>
</organism>
<dbReference type="Gene3D" id="3.30.310.50">
    <property type="entry name" value="Alpha-D-phosphohexomutase, C-terminal domain"/>
    <property type="match status" value="1"/>
</dbReference>
<dbReference type="Pfam" id="PF00583">
    <property type="entry name" value="Acetyltransf_1"/>
    <property type="match status" value="1"/>
</dbReference>
<keyword evidence="1" id="KW-0808">Transferase</keyword>
<reference evidence="4 5" key="1">
    <citation type="submission" date="2016-06" db="EMBL/GenBank/DDBJ databases">
        <authorList>
            <person name="Kjaerup R.B."/>
            <person name="Dalgaard T.S."/>
            <person name="Juul-Madsen H.R."/>
        </authorList>
    </citation>
    <scope>NUCLEOTIDE SEQUENCE [LARGE SCALE GENOMIC DNA]</scope>
    <source>
        <strain evidence="4 5">DSM 43904</strain>
    </source>
</reference>
<dbReference type="SUPFAM" id="SSF55729">
    <property type="entry name" value="Acyl-CoA N-acyltransferases (Nat)"/>
    <property type="match status" value="1"/>
</dbReference>
<name>A0A1C5JZF6_9ACTN</name>
<accession>A0A1C5JZF6</accession>
<keyword evidence="5" id="KW-1185">Reference proteome</keyword>
<proteinExistence type="predicted"/>
<evidence type="ECO:0000256" key="2">
    <source>
        <dbReference type="ARBA" id="ARBA00023315"/>
    </source>
</evidence>
<evidence type="ECO:0000256" key="1">
    <source>
        <dbReference type="ARBA" id="ARBA00022679"/>
    </source>
</evidence>
<dbReference type="CDD" id="cd04301">
    <property type="entry name" value="NAT_SF"/>
    <property type="match status" value="1"/>
</dbReference>
<dbReference type="InterPro" id="IPR050832">
    <property type="entry name" value="Bact_Acetyltransf"/>
</dbReference>
<dbReference type="InterPro" id="IPR016181">
    <property type="entry name" value="Acyl_CoA_acyltransferase"/>
</dbReference>
<dbReference type="EMBL" id="LT607750">
    <property type="protein sequence ID" value="SCG75932.1"/>
    <property type="molecule type" value="Genomic_DNA"/>
</dbReference>
<evidence type="ECO:0000313" key="5">
    <source>
        <dbReference type="Proteomes" id="UP000198217"/>
    </source>
</evidence>
<dbReference type="Pfam" id="PF09981">
    <property type="entry name" value="DUF2218"/>
    <property type="match status" value="1"/>
</dbReference>
<dbReference type="PANTHER" id="PTHR43877:SF2">
    <property type="entry name" value="AMINOALKYLPHOSPHONATE N-ACETYLTRANSFERASE-RELATED"/>
    <property type="match status" value="1"/>
</dbReference>
<feature type="domain" description="N-acetyltransferase" evidence="3">
    <location>
        <begin position="93"/>
        <end position="252"/>
    </location>
</feature>
<gene>
    <name evidence="4" type="ORF">GA0070609_5185</name>
</gene>
<keyword evidence="2" id="KW-0012">Acyltransferase</keyword>
<dbReference type="PROSITE" id="PS51186">
    <property type="entry name" value="GNAT"/>
    <property type="match status" value="1"/>
</dbReference>
<sequence>MLYTTAHVVTDRPHRYIKQLVSHMGRKVPTELDADRGSIRFSIGSCLLVASTGHFDMIVKAGTADAVAAVEDTITGHLLRFATKDTLTVDWLPLVRPAATEDDAALLALDRAAWTAGSGLPSTRVEERTAYFNERRKPETHLVAALGGQVIGTVSVHRTNPFPEGAHVFGLWNLLVAGQARRMGVASALLSAAERRAGSQGARKIGLRVLATNTGAIRLYEQHGYAVEGRYVDEFLIDDAYVDDISMGKRLTPTSQGSV</sequence>